<name>A0A7X5ZIE5_9GAMM</name>
<dbReference type="SUPFAM" id="SSF52266">
    <property type="entry name" value="SGNH hydrolase"/>
    <property type="match status" value="1"/>
</dbReference>
<dbReference type="GO" id="GO:0016788">
    <property type="term" value="F:hydrolase activity, acting on ester bonds"/>
    <property type="evidence" value="ECO:0007669"/>
    <property type="project" value="InterPro"/>
</dbReference>
<dbReference type="Pfam" id="PF00657">
    <property type="entry name" value="Lipase_GDSL"/>
    <property type="match status" value="1"/>
</dbReference>
<organism evidence="2 3">
    <name type="scientific">Luteibacter anthropi</name>
    <dbReference type="NCBI Taxonomy" id="564369"/>
    <lineage>
        <taxon>Bacteria</taxon>
        <taxon>Pseudomonadati</taxon>
        <taxon>Pseudomonadota</taxon>
        <taxon>Gammaproteobacteria</taxon>
        <taxon>Lysobacterales</taxon>
        <taxon>Rhodanobacteraceae</taxon>
        <taxon>Luteibacter</taxon>
    </lineage>
</organism>
<protein>
    <recommendedName>
        <fullName evidence="4">SGNH/GDSL hydrolase family protein</fullName>
    </recommendedName>
</protein>
<dbReference type="AlphaFoldDB" id="A0A7X5ZIE5"/>
<dbReference type="PANTHER" id="PTHR22835:SF659">
    <property type="entry name" value="GDSL LIPASE_ACYLHYDROLASE, PUTATIVE (AFU_ORTHOLOGUE AFUA_2G00510)-RELATED"/>
    <property type="match status" value="1"/>
</dbReference>
<dbReference type="InterPro" id="IPR001087">
    <property type="entry name" value="GDSL"/>
</dbReference>
<evidence type="ECO:0008006" key="4">
    <source>
        <dbReference type="Google" id="ProtNLM"/>
    </source>
</evidence>
<evidence type="ECO:0000313" key="2">
    <source>
        <dbReference type="EMBL" id="NII06828.1"/>
    </source>
</evidence>
<dbReference type="EMBL" id="JAARLZ010000005">
    <property type="protein sequence ID" value="NII06828.1"/>
    <property type="molecule type" value="Genomic_DNA"/>
</dbReference>
<accession>A0A7X5ZIE5</accession>
<gene>
    <name evidence="2" type="ORF">HBF25_10560</name>
</gene>
<reference evidence="2 3" key="1">
    <citation type="submission" date="2020-03" db="EMBL/GenBank/DDBJ databases">
        <authorList>
            <person name="Lai Q."/>
        </authorList>
    </citation>
    <scope>NUCLEOTIDE SEQUENCE [LARGE SCALE GENOMIC DNA]</scope>
    <source>
        <strain evidence="2 3">CCUG 25036</strain>
    </source>
</reference>
<evidence type="ECO:0000256" key="1">
    <source>
        <dbReference type="ARBA" id="ARBA00008668"/>
    </source>
</evidence>
<keyword evidence="3" id="KW-1185">Reference proteome</keyword>
<proteinExistence type="inferred from homology"/>
<dbReference type="Gene3D" id="3.40.50.1110">
    <property type="entry name" value="SGNH hydrolase"/>
    <property type="match status" value="1"/>
</dbReference>
<dbReference type="PANTHER" id="PTHR22835">
    <property type="entry name" value="ZINC FINGER FYVE DOMAIN CONTAINING PROTEIN"/>
    <property type="match status" value="1"/>
</dbReference>
<dbReference type="InterPro" id="IPR036514">
    <property type="entry name" value="SGNH_hydro_sf"/>
</dbReference>
<evidence type="ECO:0000313" key="3">
    <source>
        <dbReference type="Proteomes" id="UP000490980"/>
    </source>
</evidence>
<comment type="caution">
    <text evidence="2">The sequence shown here is derived from an EMBL/GenBank/DDBJ whole genome shotgun (WGS) entry which is preliminary data.</text>
</comment>
<sequence>MREPWTFHGYRVERSEWPHHDALEISFFPMGEARAAGDSAATRFFLASFQPSNGFIHPCIEGLFAMPNIAIKRLIVFGDSLSDIGVKRKTVAGQFAALFGLMRTNQVNRFSDNRNWTDFIWEWAGGQPLITVDKPTSEAAATPHLRWSQNSNRASRTDNPLFYVNYAEGGAMGGSDRWGAGLGTFREQFDRYRADLRAYGPTPGNGLYLIWFGLNDLVTNGRDPADMKAVAQQMSQVCQEIIALDPNAYFLFGNLPNPQEAVRYLGQEATDKVLGFADGSFNFSHELAKEINEKFRSNPAHVVDIYTRMDHVCRNLNSYGFTKEKQPTGIEVRYGAPPRNQLAAYCTTTSDGAHPTEEVYKVIAQIWADEIRKHYDVGVLTPNTEARFTTKGSN</sequence>
<dbReference type="Proteomes" id="UP000490980">
    <property type="component" value="Unassembled WGS sequence"/>
</dbReference>
<comment type="similarity">
    <text evidence="1">Belongs to the 'GDSL' lipolytic enzyme family.</text>
</comment>
<dbReference type="RefSeq" id="WP_166948164.1">
    <property type="nucleotide sequence ID" value="NZ_JAARLZ010000005.1"/>
</dbReference>